<organism evidence="18 19">
    <name type="scientific">Punica granatum</name>
    <name type="common">Pomegranate</name>
    <dbReference type="NCBI Taxonomy" id="22663"/>
    <lineage>
        <taxon>Eukaryota</taxon>
        <taxon>Viridiplantae</taxon>
        <taxon>Streptophyta</taxon>
        <taxon>Embryophyta</taxon>
        <taxon>Tracheophyta</taxon>
        <taxon>Spermatophyta</taxon>
        <taxon>Magnoliopsida</taxon>
        <taxon>eudicotyledons</taxon>
        <taxon>Gunneridae</taxon>
        <taxon>Pentapetalae</taxon>
        <taxon>rosids</taxon>
        <taxon>malvids</taxon>
        <taxon>Myrtales</taxon>
        <taxon>Lythraceae</taxon>
        <taxon>Punica</taxon>
    </lineage>
</organism>
<dbReference type="GO" id="GO:1903094">
    <property type="term" value="P:negative regulation of protein K48-linked deubiquitination"/>
    <property type="evidence" value="ECO:0007669"/>
    <property type="project" value="TreeGrafter"/>
</dbReference>
<dbReference type="Gene3D" id="3.90.70.10">
    <property type="entry name" value="Cysteine proteinases"/>
    <property type="match status" value="1"/>
</dbReference>
<dbReference type="GO" id="GO:0006508">
    <property type="term" value="P:proteolysis"/>
    <property type="evidence" value="ECO:0007669"/>
    <property type="project" value="UniProtKB-KW"/>
</dbReference>
<dbReference type="InterPro" id="IPR028889">
    <property type="entry name" value="USP"/>
</dbReference>
<evidence type="ECO:0000256" key="5">
    <source>
        <dbReference type="ARBA" id="ARBA00022670"/>
    </source>
</evidence>
<evidence type="ECO:0000256" key="6">
    <source>
        <dbReference type="ARBA" id="ARBA00022723"/>
    </source>
</evidence>
<dbReference type="AlphaFoldDB" id="A0A2I0KAV0"/>
<dbReference type="EC" id="3.4.19.12" evidence="3"/>
<sequence length="249" mass="27129">MRKFVMEAGWVPKKLDVYIDVPDIIDISHMRSKGLQPGEELLPEVPEDAAESNKLMANEEIVAQLVSMGFNHLHCEKAAIRTSNAGVEEAMNWLLSHMDDADINDPISEDAGNQGNALSNVDQAQVDTLISFGFQEDIARKALKASGGDIEKATDWIFSNPDASASSDMDIAPSSSASNPSDASLPDGAGKYRLMGLVSHMGTSTHCGHYVAHIDKDGKWAIFNDKKVGVSKNPPKDMGYLYFFERLNS</sequence>
<dbReference type="InterPro" id="IPR018200">
    <property type="entry name" value="USP_CS"/>
</dbReference>
<keyword evidence="7" id="KW-0677">Repeat</keyword>
<comment type="caution">
    <text evidence="18">The sequence shown here is derived from an EMBL/GenBank/DDBJ whole genome shotgun (WGS) entry which is preliminary data.</text>
</comment>
<keyword evidence="12" id="KW-0862">Zinc</keyword>
<keyword evidence="8" id="KW-0863">Zinc-finger</keyword>
<dbReference type="PROSITE" id="PS00973">
    <property type="entry name" value="USP_2"/>
    <property type="match status" value="1"/>
</dbReference>
<dbReference type="GO" id="GO:0036435">
    <property type="term" value="F:K48-linked polyubiquitin modification-dependent protein binding"/>
    <property type="evidence" value="ECO:0007669"/>
    <property type="project" value="TreeGrafter"/>
</dbReference>
<evidence type="ECO:0000256" key="2">
    <source>
        <dbReference type="ARBA" id="ARBA00009085"/>
    </source>
</evidence>
<dbReference type="GO" id="GO:0031397">
    <property type="term" value="P:negative regulation of protein ubiquitination"/>
    <property type="evidence" value="ECO:0007669"/>
    <property type="project" value="TreeGrafter"/>
</dbReference>
<evidence type="ECO:0000256" key="12">
    <source>
        <dbReference type="ARBA" id="ARBA00022833"/>
    </source>
</evidence>
<keyword evidence="10" id="KW-0378">Hydrolase</keyword>
<keyword evidence="9" id="KW-0833">Ubl conjugation pathway</keyword>
<dbReference type="CDD" id="cd14388">
    <property type="entry name" value="UBA2_atUBP14"/>
    <property type="match status" value="1"/>
</dbReference>
<evidence type="ECO:0000259" key="16">
    <source>
        <dbReference type="PROSITE" id="PS50030"/>
    </source>
</evidence>
<evidence type="ECO:0000256" key="3">
    <source>
        <dbReference type="ARBA" id="ARBA00012759"/>
    </source>
</evidence>
<dbReference type="InterPro" id="IPR015940">
    <property type="entry name" value="UBA"/>
</dbReference>
<dbReference type="InterPro" id="IPR038765">
    <property type="entry name" value="Papain-like_cys_pep_sf"/>
</dbReference>
<reference evidence="18 19" key="1">
    <citation type="submission" date="2017-11" db="EMBL/GenBank/DDBJ databases">
        <title>De-novo sequencing of pomegranate (Punica granatum L.) genome.</title>
        <authorList>
            <person name="Akparov Z."/>
            <person name="Amiraslanov A."/>
            <person name="Hajiyeva S."/>
            <person name="Abbasov M."/>
            <person name="Kaur K."/>
            <person name="Hamwieh A."/>
            <person name="Solovyev V."/>
            <person name="Salamov A."/>
            <person name="Braich B."/>
            <person name="Kosarev P."/>
            <person name="Mahmoud A."/>
            <person name="Hajiyev E."/>
            <person name="Babayeva S."/>
            <person name="Izzatullayeva V."/>
            <person name="Mammadov A."/>
            <person name="Mammadov A."/>
            <person name="Sharifova S."/>
            <person name="Ojaghi J."/>
            <person name="Eynullazada K."/>
            <person name="Bayramov B."/>
            <person name="Abdulazimova A."/>
            <person name="Shahmuradov I."/>
        </authorList>
    </citation>
    <scope>NUCLEOTIDE SEQUENCE [LARGE SCALE GENOMIC DNA]</scope>
    <source>
        <strain evidence="19">cv. AG2017</strain>
        <tissue evidence="18">Leaf</tissue>
    </source>
</reference>
<evidence type="ECO:0000256" key="7">
    <source>
        <dbReference type="ARBA" id="ARBA00022737"/>
    </source>
</evidence>
<dbReference type="PROSITE" id="PS50235">
    <property type="entry name" value="USP_3"/>
    <property type="match status" value="1"/>
</dbReference>
<keyword evidence="6" id="KW-0479">Metal-binding</keyword>
<evidence type="ECO:0000256" key="11">
    <source>
        <dbReference type="ARBA" id="ARBA00022807"/>
    </source>
</evidence>
<feature type="domain" description="UBA" evidence="16">
    <location>
        <begin position="120"/>
        <end position="160"/>
    </location>
</feature>
<gene>
    <name evidence="18" type="ORF">CRG98_013946</name>
</gene>
<protein>
    <recommendedName>
        <fullName evidence="4">Ubiquitin carboxyl-terminal hydrolase 14</fullName>
        <ecNumber evidence="3">3.4.19.12</ecNumber>
    </recommendedName>
    <alternativeName>
        <fullName evidence="13">Deubiquitinating enzyme 14</fullName>
    </alternativeName>
    <alternativeName>
        <fullName evidence="14">Ubiquitin thioesterase 14</fullName>
    </alternativeName>
    <alternativeName>
        <fullName evidence="15">Ubiquitin-specific-processing protease 14</fullName>
    </alternativeName>
</protein>
<evidence type="ECO:0000259" key="17">
    <source>
        <dbReference type="PROSITE" id="PS50235"/>
    </source>
</evidence>
<proteinExistence type="inferred from homology"/>
<dbReference type="PROSITE" id="PS50030">
    <property type="entry name" value="UBA"/>
    <property type="match status" value="2"/>
</dbReference>
<dbReference type="GO" id="GO:0016579">
    <property type="term" value="P:protein deubiquitination"/>
    <property type="evidence" value="ECO:0007669"/>
    <property type="project" value="InterPro"/>
</dbReference>
<comment type="catalytic activity">
    <reaction evidence="1">
        <text>Thiol-dependent hydrolysis of ester, thioester, amide, peptide and isopeptide bonds formed by the C-terminal Gly of ubiquitin (a 76-residue protein attached to proteins as an intracellular targeting signal).</text>
        <dbReference type="EC" id="3.4.19.12"/>
    </reaction>
</comment>
<dbReference type="Gene3D" id="1.10.8.10">
    <property type="entry name" value="DNA helicase RuvA subunit, C-terminal domain"/>
    <property type="match status" value="2"/>
</dbReference>
<evidence type="ECO:0000256" key="8">
    <source>
        <dbReference type="ARBA" id="ARBA00022771"/>
    </source>
</evidence>
<evidence type="ECO:0000313" key="19">
    <source>
        <dbReference type="Proteomes" id="UP000233551"/>
    </source>
</evidence>
<evidence type="ECO:0000256" key="1">
    <source>
        <dbReference type="ARBA" id="ARBA00000707"/>
    </source>
</evidence>
<dbReference type="GO" id="GO:0032435">
    <property type="term" value="P:negative regulation of proteasomal ubiquitin-dependent protein catabolic process"/>
    <property type="evidence" value="ECO:0007669"/>
    <property type="project" value="TreeGrafter"/>
</dbReference>
<name>A0A2I0KAV0_PUNGR</name>
<comment type="similarity">
    <text evidence="2">Belongs to the peptidase C19 family.</text>
</comment>
<dbReference type="SUPFAM" id="SSF54001">
    <property type="entry name" value="Cysteine proteinases"/>
    <property type="match status" value="1"/>
</dbReference>
<dbReference type="FunFam" id="1.10.8.10:FF:000086">
    <property type="entry name" value="Ubiquitin carboxyl-terminal hydrolase"/>
    <property type="match status" value="1"/>
</dbReference>
<keyword evidence="11" id="KW-0788">Thiol protease</keyword>
<keyword evidence="5" id="KW-0645">Protease</keyword>
<keyword evidence="19" id="KW-1185">Reference proteome</keyword>
<dbReference type="SMART" id="SM00165">
    <property type="entry name" value="UBA"/>
    <property type="match status" value="2"/>
</dbReference>
<dbReference type="GO" id="GO:0004843">
    <property type="term" value="F:cysteine-type deubiquitinase activity"/>
    <property type="evidence" value="ECO:0007669"/>
    <property type="project" value="UniProtKB-EC"/>
</dbReference>
<evidence type="ECO:0000256" key="9">
    <source>
        <dbReference type="ARBA" id="ARBA00022786"/>
    </source>
</evidence>
<evidence type="ECO:0000256" key="13">
    <source>
        <dbReference type="ARBA" id="ARBA00029877"/>
    </source>
</evidence>
<dbReference type="STRING" id="22663.A0A2I0KAV0"/>
<dbReference type="InterPro" id="IPR028881">
    <property type="entry name" value="PAN2_UCH_dom"/>
</dbReference>
<dbReference type="CDD" id="cd14295">
    <property type="entry name" value="UBA1_atUBP14"/>
    <property type="match status" value="1"/>
</dbReference>
<dbReference type="EMBL" id="PGOL01000737">
    <property type="protein sequence ID" value="PKI65651.1"/>
    <property type="molecule type" value="Genomic_DNA"/>
</dbReference>
<evidence type="ECO:0000256" key="4">
    <source>
        <dbReference type="ARBA" id="ARBA00014611"/>
    </source>
</evidence>
<dbReference type="FunFam" id="1.10.8.10:FF:000103">
    <property type="entry name" value="Ubiquitin carboxyl-terminal hydrolase"/>
    <property type="match status" value="1"/>
</dbReference>
<dbReference type="PANTHER" id="PTHR46340">
    <property type="entry name" value="UBX DOMAIN-CONTAINING PROTEIN 1"/>
    <property type="match status" value="1"/>
</dbReference>
<dbReference type="SUPFAM" id="SSF46934">
    <property type="entry name" value="UBA-like"/>
    <property type="match status" value="1"/>
</dbReference>
<evidence type="ECO:0000256" key="15">
    <source>
        <dbReference type="ARBA" id="ARBA00032096"/>
    </source>
</evidence>
<accession>A0A2I0KAV0</accession>
<dbReference type="Pfam" id="PF13423">
    <property type="entry name" value="UCH_1"/>
    <property type="match status" value="1"/>
</dbReference>
<evidence type="ECO:0000256" key="14">
    <source>
        <dbReference type="ARBA" id="ARBA00029889"/>
    </source>
</evidence>
<feature type="domain" description="USP" evidence="17">
    <location>
        <begin position="1"/>
        <end position="247"/>
    </location>
</feature>
<dbReference type="GO" id="GO:0005634">
    <property type="term" value="C:nucleus"/>
    <property type="evidence" value="ECO:0007669"/>
    <property type="project" value="TreeGrafter"/>
</dbReference>
<dbReference type="PANTHER" id="PTHR46340:SF1">
    <property type="entry name" value="UBX DOMAIN-CONTAINING PROTEIN 1"/>
    <property type="match status" value="1"/>
</dbReference>
<dbReference type="InterPro" id="IPR009060">
    <property type="entry name" value="UBA-like_sf"/>
</dbReference>
<feature type="domain" description="UBA" evidence="16">
    <location>
        <begin position="56"/>
        <end position="97"/>
    </location>
</feature>
<dbReference type="Pfam" id="PF22562">
    <property type="entry name" value="UBA_7"/>
    <property type="match status" value="2"/>
</dbReference>
<evidence type="ECO:0000256" key="10">
    <source>
        <dbReference type="ARBA" id="ARBA00022801"/>
    </source>
</evidence>
<dbReference type="GO" id="GO:0005737">
    <property type="term" value="C:cytoplasm"/>
    <property type="evidence" value="ECO:0007669"/>
    <property type="project" value="TreeGrafter"/>
</dbReference>
<dbReference type="Proteomes" id="UP000233551">
    <property type="component" value="Unassembled WGS sequence"/>
</dbReference>
<evidence type="ECO:0000313" key="18">
    <source>
        <dbReference type="EMBL" id="PKI65651.1"/>
    </source>
</evidence>
<dbReference type="GO" id="GO:0008270">
    <property type="term" value="F:zinc ion binding"/>
    <property type="evidence" value="ECO:0007669"/>
    <property type="project" value="UniProtKB-KW"/>
</dbReference>